<dbReference type="AlphaFoldDB" id="A0A9X4MA10"/>
<dbReference type="GO" id="GO:0003677">
    <property type="term" value="F:DNA binding"/>
    <property type="evidence" value="ECO:0007669"/>
    <property type="project" value="UniProtKB-KW"/>
</dbReference>
<dbReference type="GO" id="GO:0003700">
    <property type="term" value="F:DNA-binding transcription factor activity"/>
    <property type="evidence" value="ECO:0007669"/>
    <property type="project" value="TreeGrafter"/>
</dbReference>
<dbReference type="Pfam" id="PF01614">
    <property type="entry name" value="IclR_C"/>
    <property type="match status" value="1"/>
</dbReference>
<sequence>MAERMTLILDAFDRRSTRLNLQEVAGLTRLPRSTAHRILEQLVNLHWLDHTALGYTLGRRALGLGGDGGLQSEIRRAAAQHLHELQLRTGMAVHLAVPEGSEEVYLDKIGDRFAAAMASRVGGRQPIHFTTGGRAMLAMLQPEHADALVRDNLASPESARGWTLDGLHRELGHIRKHRGLSIDRTGVLSKNFTSAAMAVRGPEGPVAAISVCPQSRQAPLERVAPLIAETVRRTTADLFG</sequence>
<dbReference type="InterPro" id="IPR050707">
    <property type="entry name" value="HTH_MetabolicPath_Reg"/>
</dbReference>
<comment type="caution">
    <text evidence="6">The sequence shown here is derived from an EMBL/GenBank/DDBJ whole genome shotgun (WGS) entry which is preliminary data.</text>
</comment>
<dbReference type="Pfam" id="PF09339">
    <property type="entry name" value="HTH_IclR"/>
    <property type="match status" value="1"/>
</dbReference>
<evidence type="ECO:0000313" key="7">
    <source>
        <dbReference type="Proteomes" id="UP001152755"/>
    </source>
</evidence>
<gene>
    <name evidence="6" type="ORF">NVS88_19275</name>
</gene>
<dbReference type="InterPro" id="IPR005471">
    <property type="entry name" value="Tscrpt_reg_IclR_N"/>
</dbReference>
<evidence type="ECO:0000259" key="5">
    <source>
        <dbReference type="PROSITE" id="PS51078"/>
    </source>
</evidence>
<keyword evidence="3" id="KW-0804">Transcription</keyword>
<dbReference type="InterPro" id="IPR036388">
    <property type="entry name" value="WH-like_DNA-bd_sf"/>
</dbReference>
<dbReference type="InterPro" id="IPR029016">
    <property type="entry name" value="GAF-like_dom_sf"/>
</dbReference>
<proteinExistence type="predicted"/>
<dbReference type="PANTHER" id="PTHR30136:SF24">
    <property type="entry name" value="HTH-TYPE TRANSCRIPTIONAL REPRESSOR ALLR"/>
    <property type="match status" value="1"/>
</dbReference>
<dbReference type="SUPFAM" id="SSF46785">
    <property type="entry name" value="Winged helix' DNA-binding domain"/>
    <property type="match status" value="1"/>
</dbReference>
<evidence type="ECO:0000256" key="3">
    <source>
        <dbReference type="ARBA" id="ARBA00023163"/>
    </source>
</evidence>
<dbReference type="EMBL" id="JANRHA010000016">
    <property type="protein sequence ID" value="MDG3016696.1"/>
    <property type="molecule type" value="Genomic_DNA"/>
</dbReference>
<keyword evidence="2" id="KW-0238">DNA-binding</keyword>
<dbReference type="Proteomes" id="UP001152755">
    <property type="component" value="Unassembled WGS sequence"/>
</dbReference>
<evidence type="ECO:0000256" key="2">
    <source>
        <dbReference type="ARBA" id="ARBA00023125"/>
    </source>
</evidence>
<dbReference type="RefSeq" id="WP_277835867.1">
    <property type="nucleotide sequence ID" value="NZ_JAAIVF010000012.1"/>
</dbReference>
<dbReference type="InterPro" id="IPR036390">
    <property type="entry name" value="WH_DNA-bd_sf"/>
</dbReference>
<reference evidence="6" key="1">
    <citation type="submission" date="2022-08" db="EMBL/GenBank/DDBJ databases">
        <title>Genome analysis of Corynebacteriales strain.</title>
        <authorList>
            <person name="Lee S.D."/>
        </authorList>
    </citation>
    <scope>NUCLEOTIDE SEQUENCE</scope>
    <source>
        <strain evidence="6">D3-21</strain>
    </source>
</reference>
<evidence type="ECO:0000256" key="1">
    <source>
        <dbReference type="ARBA" id="ARBA00023015"/>
    </source>
</evidence>
<dbReference type="SMART" id="SM00346">
    <property type="entry name" value="HTH_ICLR"/>
    <property type="match status" value="1"/>
</dbReference>
<evidence type="ECO:0000259" key="4">
    <source>
        <dbReference type="PROSITE" id="PS51077"/>
    </source>
</evidence>
<organism evidence="6 7">
    <name type="scientific">Speluncibacter jeojiensis</name>
    <dbReference type="NCBI Taxonomy" id="2710754"/>
    <lineage>
        <taxon>Bacteria</taxon>
        <taxon>Bacillati</taxon>
        <taxon>Actinomycetota</taxon>
        <taxon>Actinomycetes</taxon>
        <taxon>Mycobacteriales</taxon>
        <taxon>Speluncibacteraceae</taxon>
        <taxon>Speluncibacter</taxon>
    </lineage>
</organism>
<dbReference type="Gene3D" id="3.30.450.40">
    <property type="match status" value="1"/>
</dbReference>
<dbReference type="PANTHER" id="PTHR30136">
    <property type="entry name" value="HELIX-TURN-HELIX TRANSCRIPTIONAL REGULATOR, ICLR FAMILY"/>
    <property type="match status" value="1"/>
</dbReference>
<dbReference type="InterPro" id="IPR014757">
    <property type="entry name" value="Tscrpt_reg_IclR_C"/>
</dbReference>
<keyword evidence="7" id="KW-1185">Reference proteome</keyword>
<evidence type="ECO:0000313" key="6">
    <source>
        <dbReference type="EMBL" id="MDG3016696.1"/>
    </source>
</evidence>
<dbReference type="Gene3D" id="1.10.10.10">
    <property type="entry name" value="Winged helix-like DNA-binding domain superfamily/Winged helix DNA-binding domain"/>
    <property type="match status" value="1"/>
</dbReference>
<feature type="domain" description="IclR-ED" evidence="5">
    <location>
        <begin position="60"/>
        <end position="240"/>
    </location>
</feature>
<name>A0A9X4MA10_9ACTN</name>
<accession>A0A9X4MA10</accession>
<feature type="domain" description="HTH iclR-type" evidence="4">
    <location>
        <begin position="1"/>
        <end position="59"/>
    </location>
</feature>
<protein>
    <submittedName>
        <fullName evidence="6">Helix-turn-helix domain-containing protein</fullName>
    </submittedName>
</protein>
<dbReference type="SUPFAM" id="SSF55781">
    <property type="entry name" value="GAF domain-like"/>
    <property type="match status" value="1"/>
</dbReference>
<keyword evidence="1" id="KW-0805">Transcription regulation</keyword>
<dbReference type="GO" id="GO:0045892">
    <property type="term" value="P:negative regulation of DNA-templated transcription"/>
    <property type="evidence" value="ECO:0007669"/>
    <property type="project" value="TreeGrafter"/>
</dbReference>
<dbReference type="PROSITE" id="PS51078">
    <property type="entry name" value="ICLR_ED"/>
    <property type="match status" value="1"/>
</dbReference>
<dbReference type="PROSITE" id="PS51077">
    <property type="entry name" value="HTH_ICLR"/>
    <property type="match status" value="1"/>
</dbReference>